<evidence type="ECO:0000256" key="11">
    <source>
        <dbReference type="ARBA" id="ARBA00023136"/>
    </source>
</evidence>
<evidence type="ECO:0000256" key="7">
    <source>
        <dbReference type="ARBA" id="ARBA00022989"/>
    </source>
</evidence>
<protein>
    <submittedName>
        <fullName evidence="12">Uncharacterized protein</fullName>
    </submittedName>
</protein>
<dbReference type="InterPro" id="IPR002401">
    <property type="entry name" value="Cyt_P450_E_grp-I"/>
</dbReference>
<evidence type="ECO:0000256" key="9">
    <source>
        <dbReference type="ARBA" id="ARBA00023004"/>
    </source>
</evidence>
<dbReference type="GO" id="GO:0005506">
    <property type="term" value="F:iron ion binding"/>
    <property type="evidence" value="ECO:0007669"/>
    <property type="project" value="InterPro"/>
</dbReference>
<dbReference type="EMBL" id="JAAMPC010000015">
    <property type="protein sequence ID" value="KAG2259568.1"/>
    <property type="molecule type" value="Genomic_DNA"/>
</dbReference>
<dbReference type="GO" id="GO:0004497">
    <property type="term" value="F:monooxygenase activity"/>
    <property type="evidence" value="ECO:0007669"/>
    <property type="project" value="UniProtKB-KW"/>
</dbReference>
<dbReference type="SUPFAM" id="SSF48264">
    <property type="entry name" value="Cytochrome P450"/>
    <property type="match status" value="2"/>
</dbReference>
<comment type="caution">
    <text evidence="12">The sequence shown here is derived from an EMBL/GenBank/DDBJ whole genome shotgun (WGS) entry which is preliminary data.</text>
</comment>
<dbReference type="Gene3D" id="1.10.630.10">
    <property type="entry name" value="Cytochrome P450"/>
    <property type="match status" value="2"/>
</dbReference>
<keyword evidence="8" id="KW-0560">Oxidoreductase</keyword>
<keyword evidence="11" id="KW-0472">Membrane</keyword>
<dbReference type="PRINTS" id="PR00385">
    <property type="entry name" value="P450"/>
</dbReference>
<keyword evidence="13" id="KW-1185">Reference proteome</keyword>
<evidence type="ECO:0000256" key="1">
    <source>
        <dbReference type="ARBA" id="ARBA00001971"/>
    </source>
</evidence>
<reference evidence="12 13" key="1">
    <citation type="submission" date="2020-02" db="EMBL/GenBank/DDBJ databases">
        <authorList>
            <person name="Ma Q."/>
            <person name="Huang Y."/>
            <person name="Song X."/>
            <person name="Pei D."/>
        </authorList>
    </citation>
    <scope>NUCLEOTIDE SEQUENCE [LARGE SCALE GENOMIC DNA]</scope>
    <source>
        <strain evidence="12">Sxm20200214</strain>
        <tissue evidence="12">Leaf</tissue>
    </source>
</reference>
<dbReference type="InterPro" id="IPR001128">
    <property type="entry name" value="Cyt_P450"/>
</dbReference>
<keyword evidence="7" id="KW-1133">Transmembrane helix</keyword>
<dbReference type="OrthoDB" id="1470350at2759"/>
<evidence type="ECO:0000313" key="12">
    <source>
        <dbReference type="EMBL" id="KAG2259568.1"/>
    </source>
</evidence>
<dbReference type="GO" id="GO:0020037">
    <property type="term" value="F:heme binding"/>
    <property type="evidence" value="ECO:0007669"/>
    <property type="project" value="InterPro"/>
</dbReference>
<evidence type="ECO:0000256" key="2">
    <source>
        <dbReference type="ARBA" id="ARBA00004167"/>
    </source>
</evidence>
<keyword evidence="10" id="KW-0503">Monooxygenase</keyword>
<dbReference type="Pfam" id="PF00067">
    <property type="entry name" value="p450"/>
    <property type="match status" value="2"/>
</dbReference>
<dbReference type="InterPro" id="IPR050665">
    <property type="entry name" value="Cytochrome_P450_Monooxygen"/>
</dbReference>
<evidence type="ECO:0000256" key="6">
    <source>
        <dbReference type="ARBA" id="ARBA00022723"/>
    </source>
</evidence>
<dbReference type="AlphaFoldDB" id="A0A8X7PYQ8"/>
<dbReference type="GO" id="GO:0016705">
    <property type="term" value="F:oxidoreductase activity, acting on paired donors, with incorporation or reduction of molecular oxygen"/>
    <property type="evidence" value="ECO:0007669"/>
    <property type="project" value="InterPro"/>
</dbReference>
<dbReference type="InterPro" id="IPR036396">
    <property type="entry name" value="Cyt_P450_sf"/>
</dbReference>
<proteinExistence type="inferred from homology"/>
<dbReference type="PROSITE" id="PS00086">
    <property type="entry name" value="CYTOCHROME_P450"/>
    <property type="match status" value="2"/>
</dbReference>
<comment type="cofactor">
    <cofactor evidence="1">
        <name>heme</name>
        <dbReference type="ChEBI" id="CHEBI:30413"/>
    </cofactor>
</comment>
<keyword evidence="5" id="KW-0812">Transmembrane</keyword>
<dbReference type="Proteomes" id="UP000886595">
    <property type="component" value="Unassembled WGS sequence"/>
</dbReference>
<evidence type="ECO:0000256" key="8">
    <source>
        <dbReference type="ARBA" id="ARBA00023002"/>
    </source>
</evidence>
<dbReference type="InterPro" id="IPR017972">
    <property type="entry name" value="Cyt_P450_CS"/>
</dbReference>
<evidence type="ECO:0000256" key="3">
    <source>
        <dbReference type="ARBA" id="ARBA00010617"/>
    </source>
</evidence>
<keyword evidence="4" id="KW-0349">Heme</keyword>
<evidence type="ECO:0000256" key="10">
    <source>
        <dbReference type="ARBA" id="ARBA00023033"/>
    </source>
</evidence>
<comment type="similarity">
    <text evidence="3">Belongs to the cytochrome P450 family.</text>
</comment>
<name>A0A8X7PYQ8_BRACI</name>
<sequence>MVVTLCACGEGTESILPAINSSCKVMLEEWEKLASAEGTVELDSWNYCHDLTRNMLARASFGDSYKDGTKSFEIQQEQIDLGLQALRSVYIPGSKMVVTLCACGEGTESILPAINSSCKVMLEEWEKLASAEGTVELDSWNYCHDLTRNMLARASFGDSYKDGTKSFEIQQEQIDLGLQALRSVYIPGSKYLPTKFNKRLRETERDIRAIFKDMIETKEKEIKRGRANDKNSDLLCSIMDSNAKQIKQHGPDSGLSLDDLIDDCKAFYLAGQHATSSLFVWTLVALSQHQDWQDKARDEISQAFGNNEPDFEGLSHLKVVSMILHEVLRLYSPAYFTSRITEQEVKLERFSLPEGVVITIPMLLVHHDPDLWGDDVKLFKPERFINGVASATKGRLSFLPFSSGPRTCIGQNFSMLQAKLFVAMVLQRFSVELSPSYTHAPFPAITTVPQHGAHLIIRKMTTVKNVFLIGFSILILNWVWRAVNWVWFKPKRLEKYLKKQGFSGNSYRILMGDMRESNQMDQVAHSLPLPLTADFVPHDAFYPSYCSKSWKKCFTWYGPYPNVIVMDPETLREIMSRHELFPKPKIGSHSHVFLSGLLNHEGPEWSKHRSILNPAFRIDNLKSILPAFNSSCKEMLEEWEKLASSKGTVELDSWTYCHDLTRNMLARASFGDSYKDGIKIFEIQQEQIDLGLQAIRSVYIPGSKYLPTKFNTRLRETERDMRAMFKDMIQTKEKEIKRGRATNKSSDLLCSMLDSNTKQVKEQGPDSGLSLDDLIDDCKAFYLAGQNVTSSLFVWTLVALSQHQDWQNKARDEISQAFGNNEPDFEGLSHLKVVSMILHEVLRLYSPAYFTCRITKQEVKLERFSLPEGVVITIPMLLVHHDPDLWGDDVKQFKPERFVNGVASATKGRLSFLPFSSGPRTCIGQNFSMLQAKLFVATVLQRFSVELSPSYTHAPFPAATTFPQHGAHLIIRKV</sequence>
<evidence type="ECO:0000256" key="5">
    <source>
        <dbReference type="ARBA" id="ARBA00022692"/>
    </source>
</evidence>
<organism evidence="12 13">
    <name type="scientific">Brassica carinata</name>
    <name type="common">Ethiopian mustard</name>
    <name type="synonym">Abyssinian cabbage</name>
    <dbReference type="NCBI Taxonomy" id="52824"/>
    <lineage>
        <taxon>Eukaryota</taxon>
        <taxon>Viridiplantae</taxon>
        <taxon>Streptophyta</taxon>
        <taxon>Embryophyta</taxon>
        <taxon>Tracheophyta</taxon>
        <taxon>Spermatophyta</taxon>
        <taxon>Magnoliopsida</taxon>
        <taxon>eudicotyledons</taxon>
        <taxon>Gunneridae</taxon>
        <taxon>Pentapetalae</taxon>
        <taxon>rosids</taxon>
        <taxon>malvids</taxon>
        <taxon>Brassicales</taxon>
        <taxon>Brassicaceae</taxon>
        <taxon>Brassiceae</taxon>
        <taxon>Brassica</taxon>
    </lineage>
</organism>
<accession>A0A8X7PYQ8</accession>
<dbReference type="GO" id="GO:0016020">
    <property type="term" value="C:membrane"/>
    <property type="evidence" value="ECO:0007669"/>
    <property type="project" value="UniProtKB-SubCell"/>
</dbReference>
<comment type="subcellular location">
    <subcellularLocation>
        <location evidence="2">Membrane</location>
        <topology evidence="2">Single-pass membrane protein</topology>
    </subcellularLocation>
</comment>
<keyword evidence="6" id="KW-0479">Metal-binding</keyword>
<keyword evidence="9" id="KW-0408">Iron</keyword>
<evidence type="ECO:0000313" key="13">
    <source>
        <dbReference type="Proteomes" id="UP000886595"/>
    </source>
</evidence>
<dbReference type="PRINTS" id="PR00463">
    <property type="entry name" value="EP450I"/>
</dbReference>
<dbReference type="FunFam" id="1.10.630.10:FF:000029">
    <property type="entry name" value="Cytochrome P450 734A1"/>
    <property type="match status" value="1"/>
</dbReference>
<dbReference type="PANTHER" id="PTHR24282:SF94">
    <property type="entry name" value="CYTOCHROME P450 72C1"/>
    <property type="match status" value="1"/>
</dbReference>
<dbReference type="PANTHER" id="PTHR24282">
    <property type="entry name" value="CYTOCHROME P450 FAMILY MEMBER"/>
    <property type="match status" value="1"/>
</dbReference>
<evidence type="ECO:0000256" key="4">
    <source>
        <dbReference type="ARBA" id="ARBA00022617"/>
    </source>
</evidence>
<gene>
    <name evidence="12" type="ORF">Bca52824_078862</name>
</gene>